<gene>
    <name evidence="4" type="ORF">g.11755</name>
</gene>
<evidence type="ECO:0008006" key="5">
    <source>
        <dbReference type="Google" id="ProtNLM"/>
    </source>
</evidence>
<evidence type="ECO:0000259" key="3">
    <source>
        <dbReference type="Pfam" id="PF14833"/>
    </source>
</evidence>
<dbReference type="PANTHER" id="PTHR43580:SF8">
    <property type="entry name" value="6-PHOSPHOGLUCONATE DEHYDROGENASE NADP-BINDING DOMAIN-CONTAINING PROTEIN-RELATED"/>
    <property type="match status" value="1"/>
</dbReference>
<dbReference type="SUPFAM" id="SSF51735">
    <property type="entry name" value="NAD(P)-binding Rossmann-fold domains"/>
    <property type="match status" value="1"/>
</dbReference>
<dbReference type="InterPro" id="IPR006115">
    <property type="entry name" value="6PGDH_NADP-bd"/>
</dbReference>
<dbReference type="Pfam" id="PF14833">
    <property type="entry name" value="NAD_binding_11"/>
    <property type="match status" value="1"/>
</dbReference>
<reference evidence="4" key="1">
    <citation type="submission" date="2015-08" db="EMBL/GenBank/DDBJ databases">
        <authorList>
            <person name="Babu N.S."/>
            <person name="Beckwith C.J."/>
            <person name="Beseler K.G."/>
            <person name="Brison A."/>
            <person name="Carone J.V."/>
            <person name="Caskin T.P."/>
            <person name="Diamond M."/>
            <person name="Durham M.E."/>
            <person name="Foxe J.M."/>
            <person name="Go M."/>
            <person name="Henderson B.A."/>
            <person name="Jones I.B."/>
            <person name="McGettigan J.A."/>
            <person name="Micheletti S.J."/>
            <person name="Nasrallah M.E."/>
            <person name="Ortiz D."/>
            <person name="Piller C.R."/>
            <person name="Privatt S.R."/>
            <person name="Schneider S.L."/>
            <person name="Sharp S."/>
            <person name="Smith T.C."/>
            <person name="Stanton J.D."/>
            <person name="Ullery H.E."/>
            <person name="Wilson R.J."/>
            <person name="Serrano M.G."/>
            <person name="Buck G."/>
            <person name="Lee V."/>
            <person name="Wang Y."/>
            <person name="Carvalho R."/>
            <person name="Voegtly L."/>
            <person name="Shi R."/>
            <person name="Duckworth R."/>
            <person name="Johnson A."/>
            <person name="Loviza R."/>
            <person name="Walstead R."/>
            <person name="Shah Z."/>
            <person name="Kiflezghi M."/>
            <person name="Wade K."/>
            <person name="Ball S.L."/>
            <person name="Bradley K.W."/>
            <person name="Asai D.J."/>
            <person name="Bowman C.A."/>
            <person name="Russell D.A."/>
            <person name="Pope W.H."/>
            <person name="Jacobs-Sera D."/>
            <person name="Hendrix R.W."/>
            <person name="Hatfull G.F."/>
        </authorList>
    </citation>
    <scope>NUCLEOTIDE SEQUENCE</scope>
</reference>
<dbReference type="GO" id="GO:0050661">
    <property type="term" value="F:NADP binding"/>
    <property type="evidence" value="ECO:0007669"/>
    <property type="project" value="InterPro"/>
</dbReference>
<dbReference type="EMBL" id="GDKF01006509">
    <property type="protein sequence ID" value="JAT72113.1"/>
    <property type="molecule type" value="Transcribed_RNA"/>
</dbReference>
<proteinExistence type="inferred from homology"/>
<sequence>MKSHRPGLLSSPKAPLACIYLTLIDLVFPRARTQVHRCSSERSHSVSAMTSVGWIGLGGMGAGMASNLHEGLLKGIPGYQDFLQVFNRTSSKTTPLQELGAQVARSIHDLADCRVVFSVSSNDASAEELFLAWLEGRTGECQPAAYIDCSTILPETSRRLANQGAARGVTFLACTVFGRPDVAAAGKLTALLAGGRAELRERLVPLVSTFAGVAVRNLGDDPGLSNAAKLTGNFLIGAQIELAAEFLTLGERLGVGTDDLLHVHSLISSVIAPKYAAHIVRGNYGSQGGFVLDLALKDIGHVRTLARDASCPVPIADLVFNSLLSARAQHGPDLDWSGIVLPVRRAAGLGGIRDGGAPTAAQGG</sequence>
<dbReference type="Pfam" id="PF03446">
    <property type="entry name" value="NAD_binding_2"/>
    <property type="match status" value="1"/>
</dbReference>
<dbReference type="InterPro" id="IPR036291">
    <property type="entry name" value="NAD(P)-bd_dom_sf"/>
</dbReference>
<protein>
    <recommendedName>
        <fullName evidence="5">NAD(P)-dependent oxidoreductase</fullName>
    </recommendedName>
</protein>
<evidence type="ECO:0000313" key="4">
    <source>
        <dbReference type="EMBL" id="JAT72113.1"/>
    </source>
</evidence>
<dbReference type="AlphaFoldDB" id="A0A1D1ZZM2"/>
<dbReference type="InterPro" id="IPR013328">
    <property type="entry name" value="6PGD_dom2"/>
</dbReference>
<feature type="domain" description="6-phosphogluconate dehydrogenase NADP-binding" evidence="2">
    <location>
        <begin position="52"/>
        <end position="212"/>
    </location>
</feature>
<dbReference type="Gene3D" id="3.40.50.720">
    <property type="entry name" value="NAD(P)-binding Rossmann-like Domain"/>
    <property type="match status" value="1"/>
</dbReference>
<name>A0A1D1ZZM2_AUXPR</name>
<evidence type="ECO:0000256" key="1">
    <source>
        <dbReference type="ARBA" id="ARBA00007598"/>
    </source>
</evidence>
<dbReference type="InterPro" id="IPR051265">
    <property type="entry name" value="HIBADH-related_NP60_sf"/>
</dbReference>
<comment type="similarity">
    <text evidence="1">Belongs to the HIBADH-related family. NP60 subfamily.</text>
</comment>
<feature type="domain" description="3-hydroxyisobutyrate dehydrogenase-like NAD-binding" evidence="3">
    <location>
        <begin position="225"/>
        <end position="340"/>
    </location>
</feature>
<dbReference type="InterPro" id="IPR008927">
    <property type="entry name" value="6-PGluconate_DH-like_C_sf"/>
</dbReference>
<accession>A0A1D1ZZM2</accession>
<dbReference type="GO" id="GO:0051287">
    <property type="term" value="F:NAD binding"/>
    <property type="evidence" value="ECO:0007669"/>
    <property type="project" value="InterPro"/>
</dbReference>
<evidence type="ECO:0000259" key="2">
    <source>
        <dbReference type="Pfam" id="PF03446"/>
    </source>
</evidence>
<dbReference type="Gene3D" id="1.10.1040.10">
    <property type="entry name" value="N-(1-d-carboxylethyl)-l-norvaline Dehydrogenase, domain 2"/>
    <property type="match status" value="1"/>
</dbReference>
<dbReference type="InterPro" id="IPR029154">
    <property type="entry name" value="HIBADH-like_NADP-bd"/>
</dbReference>
<dbReference type="PANTHER" id="PTHR43580">
    <property type="entry name" value="OXIDOREDUCTASE GLYR1-RELATED"/>
    <property type="match status" value="1"/>
</dbReference>
<dbReference type="SUPFAM" id="SSF48179">
    <property type="entry name" value="6-phosphogluconate dehydrogenase C-terminal domain-like"/>
    <property type="match status" value="1"/>
</dbReference>
<organism evidence="4">
    <name type="scientific">Auxenochlorella protothecoides</name>
    <name type="common">Green microalga</name>
    <name type="synonym">Chlorella protothecoides</name>
    <dbReference type="NCBI Taxonomy" id="3075"/>
    <lineage>
        <taxon>Eukaryota</taxon>
        <taxon>Viridiplantae</taxon>
        <taxon>Chlorophyta</taxon>
        <taxon>core chlorophytes</taxon>
        <taxon>Trebouxiophyceae</taxon>
        <taxon>Chlorellales</taxon>
        <taxon>Chlorellaceae</taxon>
        <taxon>Auxenochlorella</taxon>
    </lineage>
</organism>